<feature type="region of interest" description="Disordered" evidence="1">
    <location>
        <begin position="228"/>
        <end position="269"/>
    </location>
</feature>
<evidence type="ECO:0000313" key="4">
    <source>
        <dbReference type="Proteomes" id="UP001497744"/>
    </source>
</evidence>
<organism evidence="3 4">
    <name type="scientific">Babesia caballi</name>
    <dbReference type="NCBI Taxonomy" id="5871"/>
    <lineage>
        <taxon>Eukaryota</taxon>
        <taxon>Sar</taxon>
        <taxon>Alveolata</taxon>
        <taxon>Apicomplexa</taxon>
        <taxon>Aconoidasida</taxon>
        <taxon>Piroplasmida</taxon>
        <taxon>Babesiidae</taxon>
        <taxon>Babesia</taxon>
    </lineage>
</organism>
<keyword evidence="2" id="KW-0732">Signal</keyword>
<evidence type="ECO:0000256" key="2">
    <source>
        <dbReference type="SAM" id="SignalP"/>
    </source>
</evidence>
<accession>A0AAV4LVG7</accession>
<name>A0AAV4LVG7_BABCB</name>
<proteinExistence type="predicted"/>
<gene>
    <name evidence="3" type="ORF">BcabD6B2_36030</name>
</gene>
<feature type="chain" id="PRO_5043338121" evidence="2">
    <location>
        <begin position="24"/>
        <end position="269"/>
    </location>
</feature>
<dbReference type="Proteomes" id="UP001497744">
    <property type="component" value="Unassembled WGS sequence"/>
</dbReference>
<feature type="signal peptide" evidence="2">
    <location>
        <begin position="1"/>
        <end position="23"/>
    </location>
</feature>
<dbReference type="GeneID" id="94195649"/>
<dbReference type="AlphaFoldDB" id="A0AAV4LVG7"/>
<comment type="caution">
    <text evidence="3">The sequence shown here is derived from an EMBL/GenBank/DDBJ whole genome shotgun (WGS) entry which is preliminary data.</text>
</comment>
<keyword evidence="4" id="KW-1185">Reference proteome</keyword>
<evidence type="ECO:0000256" key="1">
    <source>
        <dbReference type="SAM" id="MobiDB-lite"/>
    </source>
</evidence>
<dbReference type="RefSeq" id="XP_067716237.1">
    <property type="nucleotide sequence ID" value="XM_067860136.1"/>
</dbReference>
<dbReference type="EMBL" id="BPLF01000003">
    <property type="protein sequence ID" value="GIX64168.1"/>
    <property type="molecule type" value="Genomic_DNA"/>
</dbReference>
<feature type="compositionally biased region" description="Acidic residues" evidence="1">
    <location>
        <begin position="258"/>
        <end position="269"/>
    </location>
</feature>
<reference evidence="3 4" key="1">
    <citation type="submission" date="2021-06" db="EMBL/GenBank/DDBJ databases">
        <title>Genome sequence of Babesia caballi.</title>
        <authorList>
            <person name="Yamagishi J."/>
            <person name="Kidaka T."/>
            <person name="Ochi A."/>
        </authorList>
    </citation>
    <scope>NUCLEOTIDE SEQUENCE [LARGE SCALE GENOMIC DNA]</scope>
    <source>
        <strain evidence="3">USDA-D6B2</strain>
    </source>
</reference>
<sequence>MKFYTAAFAGIVALTQCFKVVICHSYGNAMSAMGPSFIDNESVSHIAGERAGVVFAELSSLHENVIDAVAGSMVSFLESQGLDYQDPAHIAAVVSFLENVTKDHPEPSKAKKFMEGLKEMAKKAWGKTKDFMKGTGKELLTKCISEVIKASIKQSLPHMEKINEKAMRSLPLNLRVALSPVVYNMWLRFFKGAHIPVPAGYKIENFVCSGLDKEKCDEIIGKVTKNFDASNGYSTDDVAKGKKRPAVKSSKAAKSTAEEEEDGEYDFDF</sequence>
<evidence type="ECO:0000313" key="3">
    <source>
        <dbReference type="EMBL" id="GIX64168.1"/>
    </source>
</evidence>
<protein>
    <submittedName>
        <fullName evidence="3">Signal peptide-containing protein</fullName>
    </submittedName>
</protein>